<dbReference type="Proteomes" id="UP000887578">
    <property type="component" value="Unplaced"/>
</dbReference>
<accession>A0A914PQQ4</accession>
<reference evidence="3" key="1">
    <citation type="submission" date="2022-11" db="UniProtKB">
        <authorList>
            <consortium name="WormBaseParasite"/>
        </authorList>
    </citation>
    <scope>IDENTIFICATION</scope>
</reference>
<evidence type="ECO:0000313" key="3">
    <source>
        <dbReference type="WBParaSite" id="PDA_v2.g20450.t1"/>
    </source>
</evidence>
<dbReference type="WBParaSite" id="PDA_v2.g20450.t1">
    <property type="protein sequence ID" value="PDA_v2.g20450.t1"/>
    <property type="gene ID" value="PDA_v2.g20450"/>
</dbReference>
<protein>
    <submittedName>
        <fullName evidence="3">Uncharacterized protein</fullName>
    </submittedName>
</protein>
<feature type="compositionally biased region" description="Basic and acidic residues" evidence="1">
    <location>
        <begin position="17"/>
        <end position="76"/>
    </location>
</feature>
<name>A0A914PQQ4_9BILA</name>
<organism evidence="2 3">
    <name type="scientific">Panagrolaimus davidi</name>
    <dbReference type="NCBI Taxonomy" id="227884"/>
    <lineage>
        <taxon>Eukaryota</taxon>
        <taxon>Metazoa</taxon>
        <taxon>Ecdysozoa</taxon>
        <taxon>Nematoda</taxon>
        <taxon>Chromadorea</taxon>
        <taxon>Rhabditida</taxon>
        <taxon>Tylenchina</taxon>
        <taxon>Panagrolaimomorpha</taxon>
        <taxon>Panagrolaimoidea</taxon>
        <taxon>Panagrolaimidae</taxon>
        <taxon>Panagrolaimus</taxon>
    </lineage>
</organism>
<dbReference type="PANTHER" id="PTHR22891">
    <property type="entry name" value="EUKARYOTIC TRANSLATION INITIATION FACTOR 2C"/>
    <property type="match status" value="1"/>
</dbReference>
<feature type="region of interest" description="Disordered" evidence="1">
    <location>
        <begin position="1"/>
        <end position="113"/>
    </location>
</feature>
<evidence type="ECO:0000256" key="1">
    <source>
        <dbReference type="SAM" id="MobiDB-lite"/>
    </source>
</evidence>
<feature type="region of interest" description="Disordered" evidence="1">
    <location>
        <begin position="170"/>
        <end position="194"/>
    </location>
</feature>
<keyword evidence="2" id="KW-1185">Reference proteome</keyword>
<sequence length="437" mass="49519">MSYDNNGSGGGGYRGFNSDRRSNYRGGDRRSDYRGGGADRESRGHNNENRDRNDDRHGGDRNGYDRHRGSYDDRGRGGGGFDRSGQRPYDNNRGGGGGFRGRGGGRGGGGRDFTEVDVRDVQEIAVIQPEALPAEIPSSKETKTQMNAFALDLLKAVPVFAYDFTITGVRKPRTAKPGDPPPPPPTRIELTQHSSNEATRNIKFDCLEEIFQNLIKLNAAFFQRDEPGILYVYDRSKIFYCSKNLLVDNEYRRFEYEVKDLNLTDSGYIRKFGQIVIDMQRTGYIDPRTLVSAETNKDVRTKIQQYIDLLTSQQPMQTHEFFTFGPKMFKKNSNISLRNEIRFVLKDGIQKNTRVVQNDKGTGFDLLVQIDHKRSAFRANIPVLDYLSPDFHEDDLRNPSNKKAIANKLRTICVQTTHLQYVKKFIVSGVTDLPADE</sequence>
<proteinExistence type="predicted"/>
<feature type="compositionally biased region" description="Gly residues" evidence="1">
    <location>
        <begin position="93"/>
        <end position="111"/>
    </location>
</feature>
<dbReference type="AlphaFoldDB" id="A0A914PQQ4"/>
<evidence type="ECO:0000313" key="2">
    <source>
        <dbReference type="Proteomes" id="UP000887578"/>
    </source>
</evidence>